<evidence type="ECO:0000313" key="2">
    <source>
        <dbReference type="Proteomes" id="UP001233112"/>
    </source>
</evidence>
<name>A0ABY9L316_9LACO</name>
<reference evidence="1 2" key="1">
    <citation type="submission" date="2023-08" db="EMBL/GenBank/DDBJ databases">
        <authorList>
            <person name="Buchebner-Jance M."/>
        </authorList>
    </citation>
    <scope>NUCLEOTIDE SEQUENCE [LARGE SCALE GENOMIC DNA]</scope>
    <source>
        <strain evidence="1 2">NCIMB 15471</strain>
    </source>
</reference>
<sequence length="45" mass="4952">MKNGKKVLGIKIVKKIEDQDDFNASAVSPGGWCCSCCCWCWAKIS</sequence>
<dbReference type="RefSeq" id="WP_274785320.1">
    <property type="nucleotide sequence ID" value="NZ_CP132482.1"/>
</dbReference>
<keyword evidence="2" id="KW-1185">Reference proteome</keyword>
<dbReference type="Proteomes" id="UP001233112">
    <property type="component" value="Chromosome"/>
</dbReference>
<protein>
    <recommendedName>
        <fullName evidence="3">Bacteriocin</fullName>
    </recommendedName>
</protein>
<proteinExistence type="predicted"/>
<evidence type="ECO:0000313" key="1">
    <source>
        <dbReference type="EMBL" id="WLV78002.1"/>
    </source>
</evidence>
<dbReference type="EMBL" id="CP132482">
    <property type="protein sequence ID" value="WLV78002.1"/>
    <property type="molecule type" value="Genomic_DNA"/>
</dbReference>
<accession>A0ABY9L316</accession>
<gene>
    <name evidence="1" type="ORF">LACPH_002786</name>
</gene>
<evidence type="ECO:0008006" key="3">
    <source>
        <dbReference type="Google" id="ProtNLM"/>
    </source>
</evidence>
<organism evidence="1 2">
    <name type="scientific">Lacticaseibacillus parahuelsenbergensis</name>
    <dbReference type="NCBI Taxonomy" id="3068305"/>
    <lineage>
        <taxon>Bacteria</taxon>
        <taxon>Bacillati</taxon>
        <taxon>Bacillota</taxon>
        <taxon>Bacilli</taxon>
        <taxon>Lactobacillales</taxon>
        <taxon>Lactobacillaceae</taxon>
        <taxon>Lacticaseibacillus</taxon>
    </lineage>
</organism>